<proteinExistence type="predicted"/>
<gene>
    <name evidence="1" type="ORF">JD77_06128</name>
</gene>
<organism evidence="1 2">
    <name type="scientific">Micromonospora olivasterospora</name>
    <dbReference type="NCBI Taxonomy" id="1880"/>
    <lineage>
        <taxon>Bacteria</taxon>
        <taxon>Bacillati</taxon>
        <taxon>Actinomycetota</taxon>
        <taxon>Actinomycetes</taxon>
        <taxon>Micromonosporales</taxon>
        <taxon>Micromonosporaceae</taxon>
        <taxon>Micromonospora</taxon>
    </lineage>
</organism>
<comment type="caution">
    <text evidence="1">The sequence shown here is derived from an EMBL/GenBank/DDBJ whole genome shotgun (WGS) entry which is preliminary data.</text>
</comment>
<keyword evidence="2" id="KW-1185">Reference proteome</keyword>
<dbReference type="EMBL" id="VLKE01000001">
    <property type="protein sequence ID" value="TWH71103.1"/>
    <property type="molecule type" value="Genomic_DNA"/>
</dbReference>
<evidence type="ECO:0000313" key="2">
    <source>
        <dbReference type="Proteomes" id="UP000319825"/>
    </source>
</evidence>
<name>A0A562IK86_MICOL</name>
<evidence type="ECO:0000313" key="1">
    <source>
        <dbReference type="EMBL" id="TWH71103.1"/>
    </source>
</evidence>
<reference evidence="1 2" key="1">
    <citation type="submission" date="2019-07" db="EMBL/GenBank/DDBJ databases">
        <title>R&amp;d 2014.</title>
        <authorList>
            <person name="Klenk H.-P."/>
        </authorList>
    </citation>
    <scope>NUCLEOTIDE SEQUENCE [LARGE SCALE GENOMIC DNA]</scope>
    <source>
        <strain evidence="1 2">DSM 43868</strain>
    </source>
</reference>
<protein>
    <recommendedName>
        <fullName evidence="3">DDE superfamily endonuclease</fullName>
    </recommendedName>
</protein>
<evidence type="ECO:0008006" key="3">
    <source>
        <dbReference type="Google" id="ProtNLM"/>
    </source>
</evidence>
<dbReference type="AlphaFoldDB" id="A0A562IK86"/>
<sequence length="139" mass="15307">MRQIGPLFGVSHSAAHRVIDTLDHLLTLAPVRRRPVDQVAIVDGTLNSDPGPSPRRTEKNYRYSTNLQVASDTSTRLAIAVGDPQPGNHNDAIAYRTRRFHNQSPAAPTNSYRVPILASKYCTISSIDDFGSRLPESSR</sequence>
<dbReference type="Proteomes" id="UP000319825">
    <property type="component" value="Unassembled WGS sequence"/>
</dbReference>
<accession>A0A562IK86</accession>